<dbReference type="GO" id="GO:0043565">
    <property type="term" value="F:sequence-specific DNA binding"/>
    <property type="evidence" value="ECO:0007669"/>
    <property type="project" value="InterPro"/>
</dbReference>
<evidence type="ECO:0000256" key="4">
    <source>
        <dbReference type="ARBA" id="ARBA00023163"/>
    </source>
</evidence>
<feature type="domain" description="Sigma-54 factor interaction" evidence="5">
    <location>
        <begin position="151"/>
        <end position="380"/>
    </location>
</feature>
<dbReference type="PANTHER" id="PTHR32071:SF57">
    <property type="entry name" value="C4-DICARBOXYLATE TRANSPORT TRANSCRIPTIONAL REGULATORY PROTEIN DCTD"/>
    <property type="match status" value="1"/>
</dbReference>
<keyword evidence="1" id="KW-0547">Nucleotide-binding</keyword>
<keyword evidence="8" id="KW-0456">Lyase</keyword>
<dbReference type="RefSeq" id="WP_006966712.1">
    <property type="nucleotide sequence ID" value="NZ_APJX01000006.1"/>
</dbReference>
<dbReference type="CDD" id="cd00009">
    <property type="entry name" value="AAA"/>
    <property type="match status" value="1"/>
</dbReference>
<dbReference type="PROSITE" id="PS00675">
    <property type="entry name" value="SIGMA54_INTERACT_1"/>
    <property type="match status" value="1"/>
</dbReference>
<dbReference type="CDD" id="cd00130">
    <property type="entry name" value="PAS"/>
    <property type="match status" value="1"/>
</dbReference>
<dbReference type="InterPro" id="IPR027417">
    <property type="entry name" value="P-loop_NTPase"/>
</dbReference>
<keyword evidence="2" id="KW-0067">ATP-binding</keyword>
<evidence type="ECO:0000259" key="6">
    <source>
        <dbReference type="PROSITE" id="PS50112"/>
    </source>
</evidence>
<dbReference type="PROSITE" id="PS50112">
    <property type="entry name" value="PAS"/>
    <property type="match status" value="1"/>
</dbReference>
<dbReference type="InterPro" id="IPR001610">
    <property type="entry name" value="PAC"/>
</dbReference>
<comment type="caution">
    <text evidence="8">The sequence shown here is derived from an EMBL/GenBank/DDBJ whole genome shotgun (WGS) entry which is preliminary data.</text>
</comment>
<dbReference type="GO" id="GO:0016829">
    <property type="term" value="F:lyase activity"/>
    <property type="evidence" value="ECO:0007669"/>
    <property type="project" value="UniProtKB-KW"/>
</dbReference>
<dbReference type="GO" id="GO:0006355">
    <property type="term" value="P:regulation of DNA-templated transcription"/>
    <property type="evidence" value="ECO:0007669"/>
    <property type="project" value="InterPro"/>
</dbReference>
<reference evidence="8 9" key="1">
    <citation type="journal article" date="2013" name="Genome Announc.">
        <title>Draft Genome Sequence of Desulfotignum phosphitoxidans DSM 13687 Strain FiPS-3.</title>
        <authorList>
            <person name="Poehlein A."/>
            <person name="Daniel R."/>
            <person name="Simeonova D.D."/>
        </authorList>
    </citation>
    <scope>NUCLEOTIDE SEQUENCE [LARGE SCALE GENOMIC DNA]</scope>
    <source>
        <strain evidence="8 9">DSM 13687</strain>
    </source>
</reference>
<dbReference type="InterPro" id="IPR000014">
    <property type="entry name" value="PAS"/>
</dbReference>
<dbReference type="AlphaFoldDB" id="S0G0B0"/>
<protein>
    <submittedName>
        <fullName evidence="8">Formate hydrogenlyase transcriptional activator FhlA</fullName>
    </submittedName>
</protein>
<evidence type="ECO:0000256" key="2">
    <source>
        <dbReference type="ARBA" id="ARBA00022840"/>
    </source>
</evidence>
<keyword evidence="3" id="KW-0805">Transcription regulation</keyword>
<dbReference type="InterPro" id="IPR009057">
    <property type="entry name" value="Homeodomain-like_sf"/>
</dbReference>
<evidence type="ECO:0000256" key="3">
    <source>
        <dbReference type="ARBA" id="ARBA00023015"/>
    </source>
</evidence>
<dbReference type="Gene3D" id="3.40.50.300">
    <property type="entry name" value="P-loop containing nucleotide triphosphate hydrolases"/>
    <property type="match status" value="1"/>
</dbReference>
<dbReference type="SMART" id="SM00086">
    <property type="entry name" value="PAC"/>
    <property type="match status" value="1"/>
</dbReference>
<keyword evidence="9" id="KW-1185">Reference proteome</keyword>
<dbReference type="SUPFAM" id="SSF55785">
    <property type="entry name" value="PYP-like sensor domain (PAS domain)"/>
    <property type="match status" value="1"/>
</dbReference>
<dbReference type="SUPFAM" id="SSF52540">
    <property type="entry name" value="P-loop containing nucleoside triphosphate hydrolases"/>
    <property type="match status" value="1"/>
</dbReference>
<dbReference type="SUPFAM" id="SSF46689">
    <property type="entry name" value="Homeodomain-like"/>
    <property type="match status" value="1"/>
</dbReference>
<dbReference type="PRINTS" id="PR01590">
    <property type="entry name" value="HTHFIS"/>
</dbReference>
<dbReference type="InterPro" id="IPR025944">
    <property type="entry name" value="Sigma_54_int_dom_CS"/>
</dbReference>
<dbReference type="PROSITE" id="PS00688">
    <property type="entry name" value="SIGMA54_INTERACT_3"/>
    <property type="match status" value="1"/>
</dbReference>
<dbReference type="Pfam" id="PF13426">
    <property type="entry name" value="PAS_9"/>
    <property type="match status" value="1"/>
</dbReference>
<proteinExistence type="predicted"/>
<accession>S0G0B0</accession>
<dbReference type="InterPro" id="IPR035965">
    <property type="entry name" value="PAS-like_dom_sf"/>
</dbReference>
<dbReference type="Pfam" id="PF25601">
    <property type="entry name" value="AAA_lid_14"/>
    <property type="match status" value="1"/>
</dbReference>
<organism evidence="8 9">
    <name type="scientific">Desulfotignum phosphitoxidans DSM 13687</name>
    <dbReference type="NCBI Taxonomy" id="1286635"/>
    <lineage>
        <taxon>Bacteria</taxon>
        <taxon>Pseudomonadati</taxon>
        <taxon>Thermodesulfobacteriota</taxon>
        <taxon>Desulfobacteria</taxon>
        <taxon>Desulfobacterales</taxon>
        <taxon>Desulfobacteraceae</taxon>
        <taxon>Desulfotignum</taxon>
    </lineage>
</organism>
<dbReference type="Gene3D" id="3.30.450.20">
    <property type="entry name" value="PAS domain"/>
    <property type="match status" value="1"/>
</dbReference>
<dbReference type="GO" id="GO:0005524">
    <property type="term" value="F:ATP binding"/>
    <property type="evidence" value="ECO:0007669"/>
    <property type="project" value="UniProtKB-KW"/>
</dbReference>
<dbReference type="PATRIC" id="fig|1286635.3.peg.2956"/>
<name>S0G0B0_9BACT</name>
<dbReference type="SMART" id="SM00091">
    <property type="entry name" value="PAS"/>
    <property type="match status" value="1"/>
</dbReference>
<dbReference type="Pfam" id="PF00158">
    <property type="entry name" value="Sigma54_activat"/>
    <property type="match status" value="1"/>
</dbReference>
<dbReference type="InterPro" id="IPR025662">
    <property type="entry name" value="Sigma_54_int_dom_ATP-bd_1"/>
</dbReference>
<dbReference type="PROSITE" id="PS50113">
    <property type="entry name" value="PAC"/>
    <property type="match status" value="1"/>
</dbReference>
<dbReference type="FunFam" id="3.40.50.300:FF:000006">
    <property type="entry name" value="DNA-binding transcriptional regulator NtrC"/>
    <property type="match status" value="1"/>
</dbReference>
<dbReference type="Pfam" id="PF02954">
    <property type="entry name" value="HTH_8"/>
    <property type="match status" value="1"/>
</dbReference>
<evidence type="ECO:0000313" key="8">
    <source>
        <dbReference type="EMBL" id="EMS78889.1"/>
    </source>
</evidence>
<sequence length="465" mass="52473">MKEHDMNTFWKKIVNTINDGLMFIGPEGRILMVNKAFETLTGYDAAQAMGMSCTMLGCDACERFMQTRKNSIWCKLFEPGQQDMKKCRCLIRRKDGSFLQVLKNASVLRDENQVVVGVVETLTDISELAKLDEKVLFLSRHFNQEDEFYGIVGRSQPMRQVVEMIKKAAESTAPVIILGESGTGKELVANAIHLCGTRKNGPFVQLNCAALNDAVLESELFGHVKGAFTGAFNSRIGRFEAANHGDIFLDEIGDIPISLQTKLLRVLESGQFERVGDISPIRTDVRIITATNKNLENLIQQDRFRQDLFFRINVIPIHLPPLRERKQDIPLLTRTFIRRLNKKTGKTIQGLDNSTMALFMDYPWPGNIRELKNAMEYAFVVADHTTIGRHHLPRQLAAGNIANHPQDATQTTLSPATDEKTALIQALKQSRGNQTQAARRLNISRVTVWNRMKKYGIDLTRELSV</sequence>
<dbReference type="InterPro" id="IPR002197">
    <property type="entry name" value="HTH_Fis"/>
</dbReference>
<dbReference type="NCBIfam" id="TIGR00229">
    <property type="entry name" value="sensory_box"/>
    <property type="match status" value="1"/>
</dbReference>
<evidence type="ECO:0000259" key="5">
    <source>
        <dbReference type="PROSITE" id="PS50045"/>
    </source>
</evidence>
<feature type="domain" description="PAC" evidence="7">
    <location>
        <begin position="85"/>
        <end position="137"/>
    </location>
</feature>
<dbReference type="InterPro" id="IPR058031">
    <property type="entry name" value="AAA_lid_NorR"/>
</dbReference>
<evidence type="ECO:0000259" key="7">
    <source>
        <dbReference type="PROSITE" id="PS50113"/>
    </source>
</evidence>
<dbReference type="InterPro" id="IPR003593">
    <property type="entry name" value="AAA+_ATPase"/>
</dbReference>
<dbReference type="InterPro" id="IPR000700">
    <property type="entry name" value="PAS-assoc_C"/>
</dbReference>
<dbReference type="EMBL" id="APJX01000006">
    <property type="protein sequence ID" value="EMS78889.1"/>
    <property type="molecule type" value="Genomic_DNA"/>
</dbReference>
<dbReference type="Proteomes" id="UP000014216">
    <property type="component" value="Unassembled WGS sequence"/>
</dbReference>
<evidence type="ECO:0000313" key="9">
    <source>
        <dbReference type="Proteomes" id="UP000014216"/>
    </source>
</evidence>
<feature type="domain" description="PAS" evidence="6">
    <location>
        <begin position="6"/>
        <end position="52"/>
    </location>
</feature>
<evidence type="ECO:0000256" key="1">
    <source>
        <dbReference type="ARBA" id="ARBA00022741"/>
    </source>
</evidence>
<dbReference type="SMART" id="SM00382">
    <property type="entry name" value="AAA"/>
    <property type="match status" value="1"/>
</dbReference>
<dbReference type="PANTHER" id="PTHR32071">
    <property type="entry name" value="TRANSCRIPTIONAL REGULATORY PROTEIN"/>
    <property type="match status" value="1"/>
</dbReference>
<gene>
    <name evidence="8" type="primary">fhlA</name>
    <name evidence="8" type="ORF">Dpo_6c00880</name>
</gene>
<dbReference type="Gene3D" id="1.10.10.60">
    <property type="entry name" value="Homeodomain-like"/>
    <property type="match status" value="1"/>
</dbReference>
<keyword evidence="4" id="KW-0804">Transcription</keyword>
<dbReference type="PROSITE" id="PS50045">
    <property type="entry name" value="SIGMA54_INTERACT_4"/>
    <property type="match status" value="1"/>
</dbReference>
<dbReference type="Gene3D" id="1.10.8.60">
    <property type="match status" value="1"/>
</dbReference>
<dbReference type="InterPro" id="IPR002078">
    <property type="entry name" value="Sigma_54_int"/>
</dbReference>